<dbReference type="GO" id="GO:0016646">
    <property type="term" value="F:oxidoreductase activity, acting on the CH-NH group of donors, NAD or NADP as acceptor"/>
    <property type="evidence" value="ECO:0007669"/>
    <property type="project" value="UniProtKB-ARBA"/>
</dbReference>
<accession>A0A2T5VFD3</accession>
<protein>
    <submittedName>
        <fullName evidence="5">Flavin reductase (DIM6/NTAB) family NADH-FMN oxidoreductase RutF</fullName>
    </submittedName>
</protein>
<dbReference type="InterPro" id="IPR002563">
    <property type="entry name" value="Flavin_Rdtase-like_dom"/>
</dbReference>
<evidence type="ECO:0000313" key="5">
    <source>
        <dbReference type="EMBL" id="PTW62471.1"/>
    </source>
</evidence>
<comment type="cofactor">
    <cofactor evidence="1">
        <name>FMN</name>
        <dbReference type="ChEBI" id="CHEBI:58210"/>
    </cofactor>
</comment>
<dbReference type="Gene3D" id="2.30.110.10">
    <property type="entry name" value="Electron Transport, Fmn-binding Protein, Chain A"/>
    <property type="match status" value="1"/>
</dbReference>
<proteinExistence type="inferred from homology"/>
<dbReference type="PANTHER" id="PTHR43567">
    <property type="entry name" value="FLAVOREDOXIN-RELATED-RELATED"/>
    <property type="match status" value="1"/>
</dbReference>
<feature type="domain" description="Flavin reductase like" evidence="4">
    <location>
        <begin position="17"/>
        <end position="168"/>
    </location>
</feature>
<dbReference type="InterPro" id="IPR012349">
    <property type="entry name" value="Split_barrel_FMN-bd"/>
</dbReference>
<dbReference type="Proteomes" id="UP000244081">
    <property type="component" value="Unassembled WGS sequence"/>
</dbReference>
<evidence type="ECO:0000259" key="4">
    <source>
        <dbReference type="SMART" id="SM00903"/>
    </source>
</evidence>
<dbReference type="SMART" id="SM00903">
    <property type="entry name" value="Flavin_Reduct"/>
    <property type="match status" value="1"/>
</dbReference>
<gene>
    <name evidence="5" type="ORF">C8N35_101514</name>
</gene>
<reference evidence="5 6" key="1">
    <citation type="submission" date="2018-04" db="EMBL/GenBank/DDBJ databases">
        <title>Genomic Encyclopedia of Archaeal and Bacterial Type Strains, Phase II (KMG-II): from individual species to whole genera.</title>
        <authorList>
            <person name="Goeker M."/>
        </authorList>
    </citation>
    <scope>NUCLEOTIDE SEQUENCE [LARGE SCALE GENOMIC DNA]</scope>
    <source>
        <strain evidence="5 6">DSM 23382</strain>
    </source>
</reference>
<name>A0A2T5VFD3_9HYPH</name>
<dbReference type="Pfam" id="PF01613">
    <property type="entry name" value="Flavin_Reduct"/>
    <property type="match status" value="1"/>
</dbReference>
<evidence type="ECO:0000256" key="1">
    <source>
        <dbReference type="ARBA" id="ARBA00001917"/>
    </source>
</evidence>
<dbReference type="SUPFAM" id="SSF50475">
    <property type="entry name" value="FMN-binding split barrel"/>
    <property type="match status" value="1"/>
</dbReference>
<comment type="caution">
    <text evidence="5">The sequence shown here is derived from an EMBL/GenBank/DDBJ whole genome shotgun (WGS) entry which is preliminary data.</text>
</comment>
<dbReference type="EMBL" id="QAYG01000001">
    <property type="protein sequence ID" value="PTW62471.1"/>
    <property type="molecule type" value="Genomic_DNA"/>
</dbReference>
<evidence type="ECO:0000256" key="3">
    <source>
        <dbReference type="ARBA" id="ARBA00038054"/>
    </source>
</evidence>
<dbReference type="RefSeq" id="WP_107988038.1">
    <property type="nucleotide sequence ID" value="NZ_QAYG01000001.1"/>
</dbReference>
<dbReference type="InterPro" id="IPR052174">
    <property type="entry name" value="Flavoredoxin"/>
</dbReference>
<dbReference type="PANTHER" id="PTHR43567:SF1">
    <property type="entry name" value="FLAVOREDOXIN"/>
    <property type="match status" value="1"/>
</dbReference>
<comment type="similarity">
    <text evidence="3">Belongs to the flavoredoxin family.</text>
</comment>
<organism evidence="5 6">
    <name type="scientific">Breoghania corrubedonensis</name>
    <dbReference type="NCBI Taxonomy" id="665038"/>
    <lineage>
        <taxon>Bacteria</taxon>
        <taxon>Pseudomonadati</taxon>
        <taxon>Pseudomonadota</taxon>
        <taxon>Alphaproteobacteria</taxon>
        <taxon>Hyphomicrobiales</taxon>
        <taxon>Stappiaceae</taxon>
        <taxon>Breoghania</taxon>
    </lineage>
</organism>
<dbReference type="GO" id="GO:0010181">
    <property type="term" value="F:FMN binding"/>
    <property type="evidence" value="ECO:0007669"/>
    <property type="project" value="InterPro"/>
</dbReference>
<dbReference type="AlphaFoldDB" id="A0A2T5VFD3"/>
<keyword evidence="6" id="KW-1185">Reference proteome</keyword>
<evidence type="ECO:0000313" key="6">
    <source>
        <dbReference type="Proteomes" id="UP000244081"/>
    </source>
</evidence>
<dbReference type="OrthoDB" id="9792436at2"/>
<keyword evidence="2" id="KW-0285">Flavoprotein</keyword>
<evidence type="ECO:0000256" key="2">
    <source>
        <dbReference type="ARBA" id="ARBA00022630"/>
    </source>
</evidence>
<sequence>MTRPEKHDFPVVQARHFLEPGPIVLVSSHHAGKSNIMTLGWHSILAFAPSLVGCMISSGNHSFEMIRQSGECVINLPTVELADTVSRIGNCTGSTIDKFAEFGLTAKPAQMVSAPLIDECFASFECKLYDDAMVPNYNYFIFEIVKAHVADGPEHPKTMHYMGDGEFMIAGDVIERKELFTKVS</sequence>